<feature type="compositionally biased region" description="Acidic residues" evidence="1">
    <location>
        <begin position="141"/>
        <end position="152"/>
    </location>
</feature>
<accession>A0A6C0IXH6</accession>
<dbReference type="AlphaFoldDB" id="A0A6C0IXH6"/>
<sequence>MTSERGLDVKRYVHRWLDEFEKNSGENTMYVRSCIDSMQDIYSLDTINPTGNIQRLFTELILLATLARLNGDTFIDEKRADFYFFADVFFDIIEDRKFTQHTYSSGVATTDAMQCFVNVPSTKRSKVNQKKRSWKPATQPDEPEDAYEVDQQ</sequence>
<name>A0A6C0IXH6_9ZZZZ</name>
<dbReference type="EMBL" id="MN740272">
    <property type="protein sequence ID" value="QHT97126.1"/>
    <property type="molecule type" value="Genomic_DNA"/>
</dbReference>
<proteinExistence type="predicted"/>
<feature type="region of interest" description="Disordered" evidence="1">
    <location>
        <begin position="122"/>
        <end position="152"/>
    </location>
</feature>
<feature type="compositionally biased region" description="Basic residues" evidence="1">
    <location>
        <begin position="123"/>
        <end position="134"/>
    </location>
</feature>
<reference evidence="2" key="1">
    <citation type="journal article" date="2020" name="Nature">
        <title>Giant virus diversity and host interactions through global metagenomics.</title>
        <authorList>
            <person name="Schulz F."/>
            <person name="Roux S."/>
            <person name="Paez-Espino D."/>
            <person name="Jungbluth S."/>
            <person name="Walsh D.A."/>
            <person name="Denef V.J."/>
            <person name="McMahon K.D."/>
            <person name="Konstantinidis K.T."/>
            <person name="Eloe-Fadrosh E.A."/>
            <person name="Kyrpides N.C."/>
            <person name="Woyke T."/>
        </authorList>
    </citation>
    <scope>NUCLEOTIDE SEQUENCE</scope>
    <source>
        <strain evidence="2">GVMAG-M-3300024510-1</strain>
    </source>
</reference>
<evidence type="ECO:0000313" key="2">
    <source>
        <dbReference type="EMBL" id="QHT97126.1"/>
    </source>
</evidence>
<evidence type="ECO:0000256" key="1">
    <source>
        <dbReference type="SAM" id="MobiDB-lite"/>
    </source>
</evidence>
<organism evidence="2">
    <name type="scientific">viral metagenome</name>
    <dbReference type="NCBI Taxonomy" id="1070528"/>
    <lineage>
        <taxon>unclassified sequences</taxon>
        <taxon>metagenomes</taxon>
        <taxon>organismal metagenomes</taxon>
    </lineage>
</organism>
<protein>
    <submittedName>
        <fullName evidence="2">Uncharacterized protein</fullName>
    </submittedName>
</protein>